<accession>A0A7D3XLC0</accession>
<keyword evidence="2" id="KW-1185">Reference proteome</keyword>
<dbReference type="PROSITE" id="PS51257">
    <property type="entry name" value="PROKAR_LIPOPROTEIN"/>
    <property type="match status" value="1"/>
</dbReference>
<evidence type="ECO:0000313" key="2">
    <source>
        <dbReference type="Proteomes" id="UP000500961"/>
    </source>
</evidence>
<name>A0A7D3XLC0_9BACT</name>
<sequence length="289" mass="32409">MKKLNIYIGFILIAIISCTERMDIELDASDTKLVVYGGITTDTMSHLVYLSQTIPFNSATAPQPVSNATVYIEEGENRYDLTEDTNNPGHYYTASNVYGKSGATYKLRIENVNIGGLTEFDAIAQMPVLNEGYQTNYLDSINVTYNTNWEGWVINGFAREPENLRNYYMFRVKINDTNYSDSLDNLVLIDDKFFNGNNTVGAAFYFIADKDTLKPGDKVTLELCAISEDYFYYLSEAQTASQPQFPLFSPPPANPRTNLTGGALGYFSAYAIIRASYVMRDEDFEGVKG</sequence>
<dbReference type="AlphaFoldDB" id="A0A7D3XLC0"/>
<dbReference type="KEGG" id="ttz:FHG85_08485"/>
<gene>
    <name evidence="1" type="ORF">FHG85_08485</name>
</gene>
<dbReference type="EMBL" id="CP041345">
    <property type="protein sequence ID" value="QKG80295.1"/>
    <property type="molecule type" value="Genomic_DNA"/>
</dbReference>
<dbReference type="Pfam" id="PF14054">
    <property type="entry name" value="DUF4249"/>
    <property type="match status" value="1"/>
</dbReference>
<dbReference type="InterPro" id="IPR025345">
    <property type="entry name" value="DUF4249"/>
</dbReference>
<reference evidence="1 2" key="1">
    <citation type="submission" date="2019-07" db="EMBL/GenBank/DDBJ databases">
        <title>Thalassofilum flectens gen. nov., sp. nov., a novel moderate thermophilic anaerobe from a shallow sea hot spring in Kunashir Island (Russia), representing a new family in the order Bacteroidales, and proposal of Thalassofilacea fam. nov.</title>
        <authorList>
            <person name="Kochetkova T.V."/>
            <person name="Podosokorskaya O.A."/>
            <person name="Novikov A."/>
            <person name="Elcheninov A.G."/>
            <person name="Toshchakov S.V."/>
            <person name="Kublanov I.V."/>
        </authorList>
    </citation>
    <scope>NUCLEOTIDE SEQUENCE [LARGE SCALE GENOMIC DNA]</scope>
    <source>
        <strain evidence="1 2">38-H</strain>
    </source>
</reference>
<dbReference type="RefSeq" id="WP_173074894.1">
    <property type="nucleotide sequence ID" value="NZ_CP041345.1"/>
</dbReference>
<proteinExistence type="predicted"/>
<organism evidence="1 2">
    <name type="scientific">Tenuifilum thalassicum</name>
    <dbReference type="NCBI Taxonomy" id="2590900"/>
    <lineage>
        <taxon>Bacteria</taxon>
        <taxon>Pseudomonadati</taxon>
        <taxon>Bacteroidota</taxon>
        <taxon>Bacteroidia</taxon>
        <taxon>Bacteroidales</taxon>
        <taxon>Tenuifilaceae</taxon>
        <taxon>Tenuifilum</taxon>
    </lineage>
</organism>
<evidence type="ECO:0000313" key="1">
    <source>
        <dbReference type="EMBL" id="QKG80295.1"/>
    </source>
</evidence>
<protein>
    <submittedName>
        <fullName evidence="1">DUF4249 domain-containing protein</fullName>
    </submittedName>
</protein>
<dbReference type="Proteomes" id="UP000500961">
    <property type="component" value="Chromosome"/>
</dbReference>